<sequence length="104" mass="11650">MRTLVLLLAGAVCFGACKKESNTHNYACHYTGSYTYFHHHCFDGIIDRRDTLWNCTEIQKDTQVARYTYDKVTFSPSQTVPACDTVAAGQDSIHAISSATCMQF</sequence>
<accession>A0A6J5KVN6</accession>
<gene>
    <name evidence="1" type="ORF">UFOVP74_28</name>
</gene>
<proteinExistence type="predicted"/>
<dbReference type="EMBL" id="LR796196">
    <property type="protein sequence ID" value="CAB4126474.1"/>
    <property type="molecule type" value="Genomic_DNA"/>
</dbReference>
<protein>
    <submittedName>
        <fullName evidence="1">Uncharacterized protein</fullName>
    </submittedName>
</protein>
<reference evidence="1" key="1">
    <citation type="submission" date="2020-04" db="EMBL/GenBank/DDBJ databases">
        <authorList>
            <person name="Chiriac C."/>
            <person name="Salcher M."/>
            <person name="Ghai R."/>
            <person name="Kavagutti S V."/>
        </authorList>
    </citation>
    <scope>NUCLEOTIDE SEQUENCE</scope>
</reference>
<name>A0A6J5KVN6_9CAUD</name>
<evidence type="ECO:0000313" key="1">
    <source>
        <dbReference type="EMBL" id="CAB4126474.1"/>
    </source>
</evidence>
<organism evidence="1">
    <name type="scientific">uncultured Caudovirales phage</name>
    <dbReference type="NCBI Taxonomy" id="2100421"/>
    <lineage>
        <taxon>Viruses</taxon>
        <taxon>Duplodnaviria</taxon>
        <taxon>Heunggongvirae</taxon>
        <taxon>Uroviricota</taxon>
        <taxon>Caudoviricetes</taxon>
        <taxon>Peduoviridae</taxon>
        <taxon>Maltschvirus</taxon>
        <taxon>Maltschvirus maltsch</taxon>
    </lineage>
</organism>